<dbReference type="AlphaFoldDB" id="A0A7M5VFF8"/>
<evidence type="ECO:0000313" key="3">
    <source>
        <dbReference type="Proteomes" id="UP000594262"/>
    </source>
</evidence>
<keyword evidence="1" id="KW-0732">Signal</keyword>
<dbReference type="EnsemblMetazoa" id="CLYHEMT009703.1">
    <property type="protein sequence ID" value="CLYHEMP009703.1"/>
    <property type="gene ID" value="CLYHEMG009703"/>
</dbReference>
<feature type="chain" id="PRO_5029559389" evidence="1">
    <location>
        <begin position="23"/>
        <end position="121"/>
    </location>
</feature>
<dbReference type="Proteomes" id="UP000594262">
    <property type="component" value="Unplaced"/>
</dbReference>
<feature type="signal peptide" evidence="1">
    <location>
        <begin position="1"/>
        <end position="22"/>
    </location>
</feature>
<proteinExistence type="predicted"/>
<protein>
    <submittedName>
        <fullName evidence="2">Uncharacterized protein</fullName>
    </submittedName>
</protein>
<accession>A0A7M5VFF8</accession>
<sequence>MKFVWLSILTFAVLALITEVQMKTIEYCHATYNDDCANSKRKSKRCQMFITACCNNYMEQCWKKHKKSKSSDFLQLLFDDVTDLKCDRNKCMQVIKTRERDMEKQEKNVLPENLLNQQNLL</sequence>
<name>A0A7M5VFF8_9CNID</name>
<evidence type="ECO:0000256" key="1">
    <source>
        <dbReference type="SAM" id="SignalP"/>
    </source>
</evidence>
<reference evidence="2" key="1">
    <citation type="submission" date="2021-01" db="UniProtKB">
        <authorList>
            <consortium name="EnsemblMetazoa"/>
        </authorList>
    </citation>
    <scope>IDENTIFICATION</scope>
</reference>
<evidence type="ECO:0000313" key="2">
    <source>
        <dbReference type="EnsemblMetazoa" id="CLYHEMP009703.1"/>
    </source>
</evidence>
<organism evidence="2 3">
    <name type="scientific">Clytia hemisphaerica</name>
    <dbReference type="NCBI Taxonomy" id="252671"/>
    <lineage>
        <taxon>Eukaryota</taxon>
        <taxon>Metazoa</taxon>
        <taxon>Cnidaria</taxon>
        <taxon>Hydrozoa</taxon>
        <taxon>Hydroidolina</taxon>
        <taxon>Leptothecata</taxon>
        <taxon>Obeliida</taxon>
        <taxon>Clytiidae</taxon>
        <taxon>Clytia</taxon>
    </lineage>
</organism>
<keyword evidence="3" id="KW-1185">Reference proteome</keyword>